<feature type="region of interest" description="Disordered" evidence="2">
    <location>
        <begin position="1"/>
        <end position="28"/>
    </location>
</feature>
<dbReference type="PANTHER" id="PTHR23171">
    <property type="entry name" value="GDOWN1"/>
    <property type="match status" value="1"/>
</dbReference>
<evidence type="ECO:0000256" key="1">
    <source>
        <dbReference type="SAM" id="Coils"/>
    </source>
</evidence>
<organism evidence="3 4">
    <name type="scientific">Leptobrachium leishanense</name>
    <name type="common">Leishan spiny toad</name>
    <dbReference type="NCBI Taxonomy" id="445787"/>
    <lineage>
        <taxon>Eukaryota</taxon>
        <taxon>Metazoa</taxon>
        <taxon>Chordata</taxon>
        <taxon>Craniata</taxon>
        <taxon>Vertebrata</taxon>
        <taxon>Euteleostomi</taxon>
        <taxon>Amphibia</taxon>
        <taxon>Batrachia</taxon>
        <taxon>Anura</taxon>
        <taxon>Pelobatoidea</taxon>
        <taxon>Megophryidae</taxon>
        <taxon>Leptobrachium</taxon>
    </lineage>
</organism>
<dbReference type="Gene3D" id="1.20.5.340">
    <property type="match status" value="1"/>
</dbReference>
<proteinExistence type="predicted"/>
<dbReference type="AlphaFoldDB" id="A0A8C5R1Y5"/>
<reference evidence="3" key="2">
    <citation type="submission" date="2025-09" db="UniProtKB">
        <authorList>
            <consortium name="Ensembl"/>
        </authorList>
    </citation>
    <scope>IDENTIFICATION</scope>
</reference>
<evidence type="ECO:0000313" key="3">
    <source>
        <dbReference type="Ensembl" id="ENSLLEP00000045475.1"/>
    </source>
</evidence>
<dbReference type="GeneTree" id="ENSGT00950000183065"/>
<feature type="compositionally biased region" description="Basic and acidic residues" evidence="2">
    <location>
        <begin position="173"/>
        <end position="183"/>
    </location>
</feature>
<accession>A0A8C5R1Y5</accession>
<protein>
    <submittedName>
        <fullName evidence="3">Tuftelin 1</fullName>
    </submittedName>
</protein>
<feature type="coiled-coil region" evidence="1">
    <location>
        <begin position="113"/>
        <end position="150"/>
    </location>
</feature>
<sequence length="420" mass="48763">MLCGPAPQLSAEGAAAEEATEGRMSSSLCTLQSLTSPAYSSAYSSQEQEPDHVKTLRLTLRQDHSPERSDPTKVKPVGRAYAVVSSRPRGSRPLNSELIKSTDGDEEIIKVYLKAKAEDKANHEWNVSQLKNEVRQIQEARTSIKNLRQDLDVNSSRFPQEERPMHKVFMERQNGADHYRDSWRSATGGSREEESEVHNEKNLRETAQKLYVRLQEAERKQQAERRMYEDKISKCQKEAEQSSRAQREAEQRATQHQREVEELRRLMANMEYEHHDLRRKLKTNEEELDHMRKQQDGPLKQRCEELEKTVSGLKEKIHHLDDMLKSQQRKVRQMIEQLQNSRTAIQEKDTLIQELREKVSWLHAENLELQDKLEHFASSQPGHTSYVPRSFSRPPLQNVKRVYLPTGSGRPFPVIKLVET</sequence>
<reference evidence="3" key="1">
    <citation type="submission" date="2025-08" db="UniProtKB">
        <authorList>
            <consortium name="Ensembl"/>
        </authorList>
    </citation>
    <scope>IDENTIFICATION</scope>
</reference>
<feature type="region of interest" description="Disordered" evidence="2">
    <location>
        <begin position="222"/>
        <end position="257"/>
    </location>
</feature>
<feature type="compositionally biased region" description="Basic and acidic residues" evidence="2">
    <location>
        <begin position="190"/>
        <end position="204"/>
    </location>
</feature>
<dbReference type="Ensembl" id="ENSLLET00000047297.1">
    <property type="protein sequence ID" value="ENSLLEP00000045475.1"/>
    <property type="gene ID" value="ENSLLEG00000028869.1"/>
</dbReference>
<keyword evidence="4" id="KW-1185">Reference proteome</keyword>
<name>A0A8C5R1Y5_9ANUR</name>
<dbReference type="PANTHER" id="PTHR23171:SF18">
    <property type="entry name" value="TUFTELIN 1"/>
    <property type="match status" value="1"/>
</dbReference>
<dbReference type="Proteomes" id="UP000694569">
    <property type="component" value="Unplaced"/>
</dbReference>
<evidence type="ECO:0000256" key="2">
    <source>
        <dbReference type="SAM" id="MobiDB-lite"/>
    </source>
</evidence>
<evidence type="ECO:0000313" key="4">
    <source>
        <dbReference type="Proteomes" id="UP000694569"/>
    </source>
</evidence>
<gene>
    <name evidence="3" type="primary">TUFT1</name>
</gene>
<dbReference type="GO" id="GO:0035556">
    <property type="term" value="P:intracellular signal transduction"/>
    <property type="evidence" value="ECO:0007669"/>
    <property type="project" value="TreeGrafter"/>
</dbReference>
<dbReference type="OrthoDB" id="8944635at2759"/>
<dbReference type="InterPro" id="IPR051375">
    <property type="entry name" value="Tuftelin_GRINL1A/MYZAP/CCD68"/>
</dbReference>
<feature type="region of interest" description="Disordered" evidence="2">
    <location>
        <begin position="173"/>
        <end position="204"/>
    </location>
</feature>
<keyword evidence="1" id="KW-0175">Coiled coil</keyword>